<reference evidence="1 2" key="1">
    <citation type="submission" date="2021-12" db="EMBL/GenBank/DDBJ databases">
        <title>Complete genome sequence of Phytobacter diazotrophicus TA9734.</title>
        <authorList>
            <person name="Kubota H."/>
            <person name="Nakayama Y."/>
            <person name="Ariyoshi T."/>
        </authorList>
    </citation>
    <scope>NUCLEOTIDE SEQUENCE [LARGE SCALE GENOMIC DNA]</scope>
    <source>
        <strain evidence="1 2">TA9734</strain>
    </source>
</reference>
<proteinExistence type="predicted"/>
<sequence>MDISDELLIISFLMTVESDDLIENKDVFKCIIRSLELSYTDYGFMELTEENESIFIGFYYWLKKIDNKFNLGLSENTIDNFSLTVEDIKKLMP</sequence>
<organism evidence="1 2">
    <name type="scientific">Phytobacter diazotrophicus</name>
    <dbReference type="NCBI Taxonomy" id="395631"/>
    <lineage>
        <taxon>Bacteria</taxon>
        <taxon>Pseudomonadati</taxon>
        <taxon>Pseudomonadota</taxon>
        <taxon>Gammaproteobacteria</taxon>
        <taxon>Enterobacterales</taxon>
        <taxon>Enterobacteriaceae</taxon>
        <taxon>Phytobacter</taxon>
    </lineage>
</organism>
<evidence type="ECO:0000313" key="1">
    <source>
        <dbReference type="EMBL" id="BDD51686.1"/>
    </source>
</evidence>
<evidence type="ECO:0000313" key="2">
    <source>
        <dbReference type="Proteomes" id="UP001320460"/>
    </source>
</evidence>
<dbReference type="Proteomes" id="UP001320460">
    <property type="component" value="Chromosome"/>
</dbReference>
<dbReference type="EMBL" id="AP025334">
    <property type="protein sequence ID" value="BDD51686.1"/>
    <property type="molecule type" value="Genomic_DNA"/>
</dbReference>
<name>A0ABM7VWT8_9ENTR</name>
<protein>
    <submittedName>
        <fullName evidence="1">Uncharacterized protein</fullName>
    </submittedName>
</protein>
<accession>A0ABM7VWT8</accession>
<keyword evidence="2" id="KW-1185">Reference proteome</keyword>
<gene>
    <name evidence="1" type="ORF">PDTA9734_31730</name>
</gene>